<protein>
    <submittedName>
        <fullName evidence="3">CAAX protease self-immunity</fullName>
    </submittedName>
    <submittedName>
        <fullName evidence="4">Prokaryotic membrane lipoprotein lipid attachment site profile</fullName>
    </submittedName>
</protein>
<gene>
    <name evidence="3" type="ORF">DEACI_0920</name>
    <name evidence="4" type="ORF">DEACI_4131</name>
</gene>
<dbReference type="RefSeq" id="WP_240983965.1">
    <property type="nucleotide sequence ID" value="NZ_CDGJ01000134.1"/>
</dbReference>
<keyword evidence="1" id="KW-0812">Transmembrane</keyword>
<keyword evidence="5" id="KW-1185">Reference proteome</keyword>
<dbReference type="Proteomes" id="UP000836597">
    <property type="component" value="Chromosome"/>
</dbReference>
<evidence type="ECO:0000256" key="1">
    <source>
        <dbReference type="SAM" id="Phobius"/>
    </source>
</evidence>
<dbReference type="AlphaFoldDB" id="A0A8S0W223"/>
<name>A0A8S0W223_9FIRM</name>
<keyword evidence="4" id="KW-0449">Lipoprotein</keyword>
<reference evidence="3" key="2">
    <citation type="submission" date="2020-01" db="EMBL/GenBank/DDBJ databases">
        <authorList>
            <person name="Hornung B."/>
        </authorList>
    </citation>
    <scope>NUCLEOTIDE SEQUENCE</scope>
    <source>
        <strain evidence="3">PacBioINE</strain>
    </source>
</reference>
<dbReference type="EMBL" id="CDGJ01000134">
    <property type="protein sequence ID" value="CEJ09646.1"/>
    <property type="molecule type" value="Genomic_DNA"/>
</dbReference>
<dbReference type="GO" id="GO:0006508">
    <property type="term" value="P:proteolysis"/>
    <property type="evidence" value="ECO:0007669"/>
    <property type="project" value="UniProtKB-KW"/>
</dbReference>
<feature type="transmembrane region" description="Helical" evidence="1">
    <location>
        <begin position="185"/>
        <end position="202"/>
    </location>
</feature>
<feature type="transmembrane region" description="Helical" evidence="1">
    <location>
        <begin position="12"/>
        <end position="31"/>
    </location>
</feature>
<keyword evidence="3" id="KW-0378">Hydrolase</keyword>
<feature type="transmembrane region" description="Helical" evidence="1">
    <location>
        <begin position="249"/>
        <end position="271"/>
    </location>
</feature>
<dbReference type="KEGG" id="aacx:DEACI_0920"/>
<dbReference type="InterPro" id="IPR003675">
    <property type="entry name" value="Rce1/LyrA-like_dom"/>
</dbReference>
<dbReference type="Proteomes" id="UP001071230">
    <property type="component" value="Unassembled WGS sequence"/>
</dbReference>
<feature type="transmembrane region" description="Helical" evidence="1">
    <location>
        <begin position="214"/>
        <end position="237"/>
    </location>
</feature>
<feature type="transmembrane region" description="Helical" evidence="1">
    <location>
        <begin position="120"/>
        <end position="139"/>
    </location>
</feature>
<evidence type="ECO:0000313" key="4">
    <source>
        <dbReference type="EMBL" id="CEJ09646.1"/>
    </source>
</evidence>
<dbReference type="GO" id="GO:0004175">
    <property type="term" value="F:endopeptidase activity"/>
    <property type="evidence" value="ECO:0007669"/>
    <property type="project" value="UniProtKB-ARBA"/>
</dbReference>
<accession>A0A8S0W223</accession>
<dbReference type="PANTHER" id="PTHR39430:SF1">
    <property type="entry name" value="PROTEASE"/>
    <property type="match status" value="1"/>
</dbReference>
<feature type="transmembrane region" description="Helical" evidence="1">
    <location>
        <begin position="160"/>
        <end position="179"/>
    </location>
</feature>
<dbReference type="GO" id="GO:0080120">
    <property type="term" value="P:CAAX-box protein maturation"/>
    <property type="evidence" value="ECO:0007669"/>
    <property type="project" value="UniProtKB-ARBA"/>
</dbReference>
<dbReference type="PANTHER" id="PTHR39430">
    <property type="entry name" value="MEMBRANE-ASSOCIATED PROTEASE-RELATED"/>
    <property type="match status" value="1"/>
</dbReference>
<evidence type="ECO:0000313" key="5">
    <source>
        <dbReference type="Proteomes" id="UP001071230"/>
    </source>
</evidence>
<keyword evidence="1" id="KW-0472">Membrane</keyword>
<sequence>MIRWKEWGKPYLRVLIGCVLWFACVFLVAKLGDFLVTLSSNVRVINGLKMASGAILEGSFAALALLLFRYLEKRPLRNFGLKFSKEARRITVYSSVILVVSFIVFIVLTQDASLGRWHILYVYQLSLLPVSKMLIYTGVMPGVGEEFFFRGYVFRSLRDHNIVVAYAFSALFFSLAHFMFNPFGLIYFASLLLLGFMLSVLFDETGSLWPGVVIHGLINFIASLLEANSMGVSVFYLEILTTVHEWVNLLRLSYIGMSLEIIALIIIRAWLKKRAVLTATSGDRRGP</sequence>
<reference evidence="4" key="1">
    <citation type="submission" date="2014-11" db="EMBL/GenBank/DDBJ databases">
        <authorList>
            <person name="Hornung B.V."/>
        </authorList>
    </citation>
    <scope>NUCLEOTIDE SEQUENCE</scope>
    <source>
        <strain evidence="4">INE</strain>
    </source>
</reference>
<feature type="domain" description="CAAX prenyl protease 2/Lysostaphin resistance protein A-like" evidence="2">
    <location>
        <begin position="133"/>
        <end position="221"/>
    </location>
</feature>
<dbReference type="PROSITE" id="PS51257">
    <property type="entry name" value="PROKAR_LIPOPROTEIN"/>
    <property type="match status" value="1"/>
</dbReference>
<dbReference type="Pfam" id="PF02517">
    <property type="entry name" value="Rce1-like"/>
    <property type="match status" value="1"/>
</dbReference>
<proteinExistence type="predicted"/>
<keyword evidence="1" id="KW-1133">Transmembrane helix</keyword>
<dbReference type="EMBL" id="LR746496">
    <property type="protein sequence ID" value="CAA7600268.1"/>
    <property type="molecule type" value="Genomic_DNA"/>
</dbReference>
<evidence type="ECO:0000259" key="2">
    <source>
        <dbReference type="Pfam" id="PF02517"/>
    </source>
</evidence>
<feature type="transmembrane region" description="Helical" evidence="1">
    <location>
        <begin position="90"/>
        <end position="108"/>
    </location>
</feature>
<evidence type="ECO:0000313" key="3">
    <source>
        <dbReference type="EMBL" id="CAA7600268.1"/>
    </source>
</evidence>
<keyword evidence="3" id="KW-0645">Protease</keyword>
<organism evidence="3">
    <name type="scientific">Acididesulfobacillus acetoxydans</name>
    <dbReference type="NCBI Taxonomy" id="1561005"/>
    <lineage>
        <taxon>Bacteria</taxon>
        <taxon>Bacillati</taxon>
        <taxon>Bacillota</taxon>
        <taxon>Clostridia</taxon>
        <taxon>Eubacteriales</taxon>
        <taxon>Peptococcaceae</taxon>
        <taxon>Acididesulfobacillus</taxon>
    </lineage>
</organism>
<feature type="transmembrane region" description="Helical" evidence="1">
    <location>
        <begin position="51"/>
        <end position="70"/>
    </location>
</feature>